<evidence type="ECO:0008006" key="4">
    <source>
        <dbReference type="Google" id="ProtNLM"/>
    </source>
</evidence>
<reference evidence="2 3" key="1">
    <citation type="journal article" date="2019" name="Int. J. Syst. Evol. Microbiol.">
        <title>The Global Catalogue of Microorganisms (GCM) 10K type strain sequencing project: providing services to taxonomists for standard genome sequencing and annotation.</title>
        <authorList>
            <consortium name="The Broad Institute Genomics Platform"/>
            <consortium name="The Broad Institute Genome Sequencing Center for Infectious Disease"/>
            <person name="Wu L."/>
            <person name="Ma J."/>
        </authorList>
    </citation>
    <scope>NUCLEOTIDE SEQUENCE [LARGE SCALE GENOMIC DNA]</scope>
    <source>
        <strain evidence="2 3">JCM 14718</strain>
    </source>
</reference>
<gene>
    <name evidence="2" type="ORF">GCM10009765_40900</name>
</gene>
<comment type="caution">
    <text evidence="2">The sequence shown here is derived from an EMBL/GenBank/DDBJ whole genome shotgun (WGS) entry which is preliminary data.</text>
</comment>
<sequence>MGTFRIGECHWGRQGKGGSEQLCTGEFQRAGSREQVAASWAVGLNPARYYQAGETIAARYDGARNVYLDSGDTLNNAYEAFLFCLAATAAGLLFVVVGLLRLLIWLNRRRPRT</sequence>
<proteinExistence type="predicted"/>
<accession>A0ABN2HFT2</accession>
<protein>
    <recommendedName>
        <fullName evidence="4">DUF3592 domain-containing protein</fullName>
    </recommendedName>
</protein>
<evidence type="ECO:0000256" key="1">
    <source>
        <dbReference type="SAM" id="Phobius"/>
    </source>
</evidence>
<keyword evidence="3" id="KW-1185">Reference proteome</keyword>
<keyword evidence="1" id="KW-0812">Transmembrane</keyword>
<keyword evidence="1" id="KW-0472">Membrane</keyword>
<evidence type="ECO:0000313" key="3">
    <source>
        <dbReference type="Proteomes" id="UP001500618"/>
    </source>
</evidence>
<evidence type="ECO:0000313" key="2">
    <source>
        <dbReference type="EMBL" id="GAA1687223.1"/>
    </source>
</evidence>
<feature type="transmembrane region" description="Helical" evidence="1">
    <location>
        <begin position="80"/>
        <end position="104"/>
    </location>
</feature>
<name>A0ABN2HFT2_9ACTN</name>
<organism evidence="2 3">
    <name type="scientific">Fodinicola feengrottensis</name>
    <dbReference type="NCBI Taxonomy" id="435914"/>
    <lineage>
        <taxon>Bacteria</taxon>
        <taxon>Bacillati</taxon>
        <taxon>Actinomycetota</taxon>
        <taxon>Actinomycetes</taxon>
        <taxon>Mycobacteriales</taxon>
        <taxon>Fodinicola</taxon>
    </lineage>
</organism>
<keyword evidence="1" id="KW-1133">Transmembrane helix</keyword>
<dbReference type="EMBL" id="BAAANY010000014">
    <property type="protein sequence ID" value="GAA1687223.1"/>
    <property type="molecule type" value="Genomic_DNA"/>
</dbReference>
<dbReference type="Proteomes" id="UP001500618">
    <property type="component" value="Unassembled WGS sequence"/>
</dbReference>